<organism evidence="2 3">
    <name type="scientific">Rhodopirellula baltica (strain DSM 10527 / NCIMB 13988 / SH1)</name>
    <dbReference type="NCBI Taxonomy" id="243090"/>
    <lineage>
        <taxon>Bacteria</taxon>
        <taxon>Pseudomonadati</taxon>
        <taxon>Planctomycetota</taxon>
        <taxon>Planctomycetia</taxon>
        <taxon>Pirellulales</taxon>
        <taxon>Pirellulaceae</taxon>
        <taxon>Rhodopirellula</taxon>
    </lineage>
</organism>
<dbReference type="Proteomes" id="UP000001025">
    <property type="component" value="Chromosome"/>
</dbReference>
<dbReference type="EMBL" id="BX294145">
    <property type="protein sequence ID" value="CAD75041.1"/>
    <property type="molecule type" value="Genomic_DNA"/>
</dbReference>
<dbReference type="STRING" id="243090.RB6849"/>
<feature type="compositionally biased region" description="Basic residues" evidence="1">
    <location>
        <begin position="78"/>
        <end position="91"/>
    </location>
</feature>
<evidence type="ECO:0000313" key="3">
    <source>
        <dbReference type="Proteomes" id="UP000001025"/>
    </source>
</evidence>
<keyword evidence="3" id="KW-1185">Reference proteome</keyword>
<dbReference type="KEGG" id="rba:RB6849"/>
<gene>
    <name evidence="2" type="ordered locus">RB6849</name>
</gene>
<proteinExistence type="predicted"/>
<dbReference type="AlphaFoldDB" id="Q7UPM0"/>
<accession>Q7UPM0</accession>
<dbReference type="InParanoid" id="Q7UPM0"/>
<dbReference type="EnsemblBacteria" id="CAD75041">
    <property type="protein sequence ID" value="CAD75041"/>
    <property type="gene ID" value="RB6849"/>
</dbReference>
<dbReference type="HOGENOM" id="CLU_2289430_0_0_0"/>
<feature type="region of interest" description="Disordered" evidence="1">
    <location>
        <begin position="78"/>
        <end position="101"/>
    </location>
</feature>
<name>Q7UPM0_RHOBA</name>
<sequence length="101" mass="12002">MLILAAIAFSKRTPRCFQRGVLFYFGLSDLRTTLRLPFLLELLSLLRRSFVRNLRSHQGPLSPRRMLVHRIRNLAMHRSRRRTKRRSKRLGKLVSSICTER</sequence>
<evidence type="ECO:0000256" key="1">
    <source>
        <dbReference type="SAM" id="MobiDB-lite"/>
    </source>
</evidence>
<reference evidence="2 3" key="1">
    <citation type="journal article" date="2003" name="Proc. Natl. Acad. Sci. U.S.A.">
        <title>Complete genome sequence of the marine planctomycete Pirellula sp. strain 1.</title>
        <authorList>
            <person name="Gloeckner F.O."/>
            <person name="Kube M."/>
            <person name="Bauer M."/>
            <person name="Teeling H."/>
            <person name="Lombardot T."/>
            <person name="Ludwig W."/>
            <person name="Gade D."/>
            <person name="Beck A."/>
            <person name="Borzym K."/>
            <person name="Heitmann K."/>
            <person name="Rabus R."/>
            <person name="Schlesner H."/>
            <person name="Amann R."/>
            <person name="Reinhardt R."/>
        </authorList>
    </citation>
    <scope>NUCLEOTIDE SEQUENCE [LARGE SCALE GENOMIC DNA]</scope>
    <source>
        <strain evidence="3">DSM 10527 / NCIMB 13988 / SH1</strain>
    </source>
</reference>
<evidence type="ECO:0000313" key="2">
    <source>
        <dbReference type="EMBL" id="CAD75041.1"/>
    </source>
</evidence>
<protein>
    <submittedName>
        <fullName evidence="2">Uncharacterized protein</fullName>
    </submittedName>
</protein>